<keyword evidence="5" id="KW-1185">Reference proteome</keyword>
<protein>
    <submittedName>
        <fullName evidence="4">Stomatin/prohibitin-family membrane protease subunit YbbK</fullName>
    </submittedName>
</protein>
<evidence type="ECO:0000259" key="3">
    <source>
        <dbReference type="SMART" id="SM00244"/>
    </source>
</evidence>
<feature type="compositionally biased region" description="Acidic residues" evidence="2">
    <location>
        <begin position="297"/>
        <end position="306"/>
    </location>
</feature>
<proteinExistence type="inferred from homology"/>
<dbReference type="InterPro" id="IPR001972">
    <property type="entry name" value="Stomatin_HflK_fam"/>
</dbReference>
<dbReference type="Gene3D" id="3.30.479.30">
    <property type="entry name" value="Band 7 domain"/>
    <property type="match status" value="1"/>
</dbReference>
<dbReference type="SMART" id="SM00244">
    <property type="entry name" value="PHB"/>
    <property type="match status" value="1"/>
</dbReference>
<organism evidence="4 5">
    <name type="scientific">Kocuria palustris PEL</name>
    <dbReference type="NCBI Taxonomy" id="1236550"/>
    <lineage>
        <taxon>Bacteria</taxon>
        <taxon>Bacillati</taxon>
        <taxon>Actinomycetota</taxon>
        <taxon>Actinomycetes</taxon>
        <taxon>Micrococcales</taxon>
        <taxon>Micrococcaceae</taxon>
        <taxon>Kocuria</taxon>
    </lineage>
</organism>
<dbReference type="PRINTS" id="PR00721">
    <property type="entry name" value="STOMATIN"/>
</dbReference>
<dbReference type="Proteomes" id="UP000009877">
    <property type="component" value="Unassembled WGS sequence"/>
</dbReference>
<dbReference type="EMBL" id="ANHZ02000028">
    <property type="protein sequence ID" value="EME35591.1"/>
    <property type="molecule type" value="Genomic_DNA"/>
</dbReference>
<dbReference type="STRING" id="71999.KPaMU14_06405"/>
<keyword evidence="4" id="KW-0378">Hydrolase</keyword>
<feature type="region of interest" description="Disordered" evidence="2">
    <location>
        <begin position="287"/>
        <end position="427"/>
    </location>
</feature>
<dbReference type="GO" id="GO:0098552">
    <property type="term" value="C:side of membrane"/>
    <property type="evidence" value="ECO:0007669"/>
    <property type="project" value="UniProtKB-ARBA"/>
</dbReference>
<reference evidence="4 5" key="1">
    <citation type="journal article" date="2014" name="Genome Announc.">
        <title>Draft Genome Sequence of Kocuria palustris PEL.</title>
        <authorList>
            <person name="Sharma G."/>
            <person name="Khatri I."/>
            <person name="Subramanian S."/>
        </authorList>
    </citation>
    <scope>NUCLEOTIDE SEQUENCE [LARGE SCALE GENOMIC DNA]</scope>
    <source>
        <strain evidence="4 5">PEL</strain>
    </source>
</reference>
<feature type="compositionally biased region" description="Basic and acidic residues" evidence="2">
    <location>
        <begin position="307"/>
        <end position="335"/>
    </location>
</feature>
<dbReference type="PANTHER" id="PTHR43327">
    <property type="entry name" value="STOMATIN-LIKE PROTEIN 2, MITOCHONDRIAL"/>
    <property type="match status" value="1"/>
</dbReference>
<accession>M2X8Y3</accession>
<dbReference type="AlphaFoldDB" id="M2X8Y3"/>
<dbReference type="PANTHER" id="PTHR43327:SF10">
    <property type="entry name" value="STOMATIN-LIKE PROTEIN 2, MITOCHONDRIAL"/>
    <property type="match status" value="1"/>
</dbReference>
<dbReference type="SUPFAM" id="SSF117892">
    <property type="entry name" value="Band 7/SPFH domain"/>
    <property type="match status" value="1"/>
</dbReference>
<dbReference type="GO" id="GO:0008233">
    <property type="term" value="F:peptidase activity"/>
    <property type="evidence" value="ECO:0007669"/>
    <property type="project" value="UniProtKB-KW"/>
</dbReference>
<feature type="compositionally biased region" description="Low complexity" evidence="2">
    <location>
        <begin position="366"/>
        <end position="406"/>
    </location>
</feature>
<dbReference type="Pfam" id="PF01145">
    <property type="entry name" value="Band_7"/>
    <property type="match status" value="1"/>
</dbReference>
<dbReference type="InterPro" id="IPR050710">
    <property type="entry name" value="Band7/mec-2_domain"/>
</dbReference>
<sequence length="427" mass="47049">MIATIILLVILVVVAVVILLKAVRIIPQARAGIVERLGKYQSTLSPGLHILVPFIDRLLPMIDLREQVVSFPAQSVITEDNLVVGIDTVVYFQVTDPRSATYEITNYIHAVDELTSATLRNVVGGLNLEETLTSRDKINAELRGVLDSTTGRWGLRVSRVDIKEITPPASIQDSMEKQMRAERDRRAAILTAEGEKQSQILTAEGQRQASVLSAEGDAKAAILRADGEAQAIQKVFDSIHRAKPTQKLLAYQYIQTLPKVAEGSANKVWMIPAELGDALRGVGEFLGRPDAGPDWGEVMEEEDEQEAEARRRAKEDEGLVKVTDEDLNPSKRFTDPDDYEVPGPETIDPNAPVDLNAKLPGEDTRAGAQRPRQAAAPQGRDQPFDQQGQQPHPQAQQGYQGQQHPQQHGRDPYRPSGHDGYGQPPQR</sequence>
<evidence type="ECO:0000256" key="2">
    <source>
        <dbReference type="SAM" id="MobiDB-lite"/>
    </source>
</evidence>
<gene>
    <name evidence="4" type="ORF">C884_01478</name>
</gene>
<feature type="compositionally biased region" description="Basic and acidic residues" evidence="2">
    <location>
        <begin position="408"/>
        <end position="417"/>
    </location>
</feature>
<dbReference type="GO" id="GO:0006508">
    <property type="term" value="P:proteolysis"/>
    <property type="evidence" value="ECO:0007669"/>
    <property type="project" value="UniProtKB-KW"/>
</dbReference>
<name>M2X8Y3_9MICC</name>
<evidence type="ECO:0000256" key="1">
    <source>
        <dbReference type="ARBA" id="ARBA00008164"/>
    </source>
</evidence>
<dbReference type="FunFam" id="3.30.479.30:FF:000004">
    <property type="entry name" value="Putative membrane protease family, stomatin"/>
    <property type="match status" value="1"/>
</dbReference>
<dbReference type="RefSeq" id="WP_006215706.1">
    <property type="nucleotide sequence ID" value="NZ_ANHZ02000028.1"/>
</dbReference>
<comment type="caution">
    <text evidence="4">The sequence shown here is derived from an EMBL/GenBank/DDBJ whole genome shotgun (WGS) entry which is preliminary data.</text>
</comment>
<evidence type="ECO:0000313" key="4">
    <source>
        <dbReference type="EMBL" id="EME35591.1"/>
    </source>
</evidence>
<comment type="similarity">
    <text evidence="1">Belongs to the band 7/mec-2 family.</text>
</comment>
<feature type="domain" description="Band 7" evidence="3">
    <location>
        <begin position="21"/>
        <end position="179"/>
    </location>
</feature>
<dbReference type="InterPro" id="IPR036013">
    <property type="entry name" value="Band_7/SPFH_dom_sf"/>
</dbReference>
<dbReference type="GO" id="GO:0005886">
    <property type="term" value="C:plasma membrane"/>
    <property type="evidence" value="ECO:0007669"/>
    <property type="project" value="UniProtKB-ARBA"/>
</dbReference>
<keyword evidence="4" id="KW-0645">Protease</keyword>
<evidence type="ECO:0000313" key="5">
    <source>
        <dbReference type="Proteomes" id="UP000009877"/>
    </source>
</evidence>
<dbReference type="InterPro" id="IPR001107">
    <property type="entry name" value="Band_7"/>
</dbReference>